<keyword evidence="7" id="KW-0057">Aromatic amino acid biosynthesis</keyword>
<dbReference type="CDD" id="cd00466">
    <property type="entry name" value="DHQase_II"/>
    <property type="match status" value="1"/>
</dbReference>
<evidence type="ECO:0000256" key="4">
    <source>
        <dbReference type="ARBA" id="ARBA00011193"/>
    </source>
</evidence>
<proteinExistence type="inferred from homology"/>
<dbReference type="InterPro" id="IPR036441">
    <property type="entry name" value="DHquinase_II_sf"/>
</dbReference>
<dbReference type="InterPro" id="IPR001874">
    <property type="entry name" value="DHquinase_II"/>
</dbReference>
<comment type="pathway">
    <text evidence="2 7">Metabolic intermediate biosynthesis; chorismate biosynthesis; chorismate from D-erythrose 4-phosphate and phosphoenolpyruvate: step 3/7.</text>
</comment>
<dbReference type="NCBIfam" id="NF003807">
    <property type="entry name" value="PRK05395.1-4"/>
    <property type="match status" value="1"/>
</dbReference>
<evidence type="ECO:0000256" key="6">
    <source>
        <dbReference type="ARBA" id="ARBA00023239"/>
    </source>
</evidence>
<feature type="binding site" evidence="7">
    <location>
        <position position="96"/>
    </location>
    <ligand>
        <name>substrate</name>
    </ligand>
</feature>
<keyword evidence="7" id="KW-0028">Amino-acid biosynthesis</keyword>
<name>A0ABZ1TQV1_STRVG</name>
<dbReference type="HAMAP" id="MF_00169">
    <property type="entry name" value="AroQ"/>
    <property type="match status" value="1"/>
</dbReference>
<reference evidence="8" key="1">
    <citation type="submission" date="2022-10" db="EMBL/GenBank/DDBJ databases">
        <title>The complete genomes of actinobacterial strains from the NBC collection.</title>
        <authorList>
            <person name="Joergensen T.S."/>
            <person name="Alvarez Arevalo M."/>
            <person name="Sterndorff E.B."/>
            <person name="Faurdal D."/>
            <person name="Vuksanovic O."/>
            <person name="Mourched A.-S."/>
            <person name="Charusanti P."/>
            <person name="Shaw S."/>
            <person name="Blin K."/>
            <person name="Weber T."/>
        </authorList>
    </citation>
    <scope>NUCLEOTIDE SEQUENCE</scope>
    <source>
        <strain evidence="8">NBC_00248</strain>
    </source>
</reference>
<sequence>MAAPAPEPEPGARSGEPRRVLVLGGPNLGRLGSREPGIYGTTSYAELAETCRSLGKELGLDVEVRRSDDEAELIHWLHEAADLALPVVLNPAAFTHYSYALRDAVAQRTAPLIEVHLSNPHAREPFRHRSVISPVASGTIAGLGTDSYLLALRSLAGPAPRAGAETAAGPGTGADR</sequence>
<dbReference type="Pfam" id="PF01220">
    <property type="entry name" value="DHquinase_II"/>
    <property type="match status" value="1"/>
</dbReference>
<organism evidence="8 9">
    <name type="scientific">Streptomyces virginiae</name>
    <name type="common">Streptomyces cinnamonensis</name>
    <dbReference type="NCBI Taxonomy" id="1961"/>
    <lineage>
        <taxon>Bacteria</taxon>
        <taxon>Bacillati</taxon>
        <taxon>Actinomycetota</taxon>
        <taxon>Actinomycetes</taxon>
        <taxon>Kitasatosporales</taxon>
        <taxon>Streptomycetaceae</taxon>
        <taxon>Streptomyces</taxon>
    </lineage>
</organism>
<dbReference type="NCBIfam" id="TIGR01088">
    <property type="entry name" value="aroQ"/>
    <property type="match status" value="1"/>
</dbReference>
<feature type="binding site" evidence="7">
    <location>
        <position position="103"/>
    </location>
    <ligand>
        <name>substrate</name>
    </ligand>
</feature>
<dbReference type="Proteomes" id="UP001432039">
    <property type="component" value="Chromosome"/>
</dbReference>
<feature type="binding site" evidence="7">
    <location>
        <position position="127"/>
    </location>
    <ligand>
        <name>substrate</name>
    </ligand>
</feature>
<dbReference type="PANTHER" id="PTHR21272:SF3">
    <property type="entry name" value="CATABOLIC 3-DEHYDROQUINASE"/>
    <property type="match status" value="1"/>
</dbReference>
<dbReference type="EC" id="4.2.1.10" evidence="5 7"/>
<dbReference type="PANTHER" id="PTHR21272">
    <property type="entry name" value="CATABOLIC 3-DEHYDROQUINASE"/>
    <property type="match status" value="1"/>
</dbReference>
<keyword evidence="9" id="KW-1185">Reference proteome</keyword>
<comment type="subunit">
    <text evidence="4 7">Homododecamer.</text>
</comment>
<keyword evidence="6 7" id="KW-0456">Lyase</keyword>
<evidence type="ECO:0000256" key="1">
    <source>
        <dbReference type="ARBA" id="ARBA00001864"/>
    </source>
</evidence>
<feature type="site" description="Transition state stabilizer" evidence="7">
    <location>
        <position position="34"/>
    </location>
</feature>
<protein>
    <recommendedName>
        <fullName evidence="5 7">3-dehydroquinate dehydratase</fullName>
        <shortName evidence="7">3-dehydroquinase</shortName>
        <ecNumber evidence="5 7">4.2.1.10</ecNumber>
    </recommendedName>
    <alternativeName>
        <fullName evidence="7">Type II DHQase</fullName>
    </alternativeName>
</protein>
<dbReference type="SUPFAM" id="SSF52304">
    <property type="entry name" value="Type II 3-dehydroquinate dehydratase"/>
    <property type="match status" value="1"/>
</dbReference>
<comment type="similarity">
    <text evidence="3 7">Belongs to the type-II 3-dehydroquinase family.</text>
</comment>
<feature type="binding site" evidence="7">
    <location>
        <begin position="117"/>
        <end position="118"/>
    </location>
    <ligand>
        <name>substrate</name>
    </ligand>
</feature>
<feature type="binding site" evidence="7">
    <location>
        <position position="90"/>
    </location>
    <ligand>
        <name>substrate</name>
    </ligand>
</feature>
<dbReference type="NCBIfam" id="NF003805">
    <property type="entry name" value="PRK05395.1-2"/>
    <property type="match status" value="1"/>
</dbReference>
<evidence type="ECO:0000313" key="8">
    <source>
        <dbReference type="EMBL" id="WUQ17791.1"/>
    </source>
</evidence>
<comment type="catalytic activity">
    <reaction evidence="1 7">
        <text>3-dehydroquinate = 3-dehydroshikimate + H2O</text>
        <dbReference type="Rhea" id="RHEA:21096"/>
        <dbReference type="ChEBI" id="CHEBI:15377"/>
        <dbReference type="ChEBI" id="CHEBI:16630"/>
        <dbReference type="ChEBI" id="CHEBI:32364"/>
        <dbReference type="EC" id="4.2.1.10"/>
    </reaction>
</comment>
<feature type="active site" description="Proton donor" evidence="7">
    <location>
        <position position="116"/>
    </location>
</feature>
<evidence type="ECO:0000256" key="3">
    <source>
        <dbReference type="ARBA" id="ARBA00011037"/>
    </source>
</evidence>
<evidence type="ECO:0000313" key="9">
    <source>
        <dbReference type="Proteomes" id="UP001432039"/>
    </source>
</evidence>
<feature type="active site" description="Proton acceptor" evidence="7">
    <location>
        <position position="39"/>
    </location>
</feature>
<dbReference type="GO" id="GO:0003855">
    <property type="term" value="F:3-dehydroquinate dehydratase activity"/>
    <property type="evidence" value="ECO:0007669"/>
    <property type="project" value="UniProtKB-EC"/>
</dbReference>
<dbReference type="EMBL" id="CP108090">
    <property type="protein sequence ID" value="WUQ17791.1"/>
    <property type="molecule type" value="Genomic_DNA"/>
</dbReference>
<evidence type="ECO:0000256" key="2">
    <source>
        <dbReference type="ARBA" id="ARBA00004902"/>
    </source>
</evidence>
<evidence type="ECO:0000256" key="7">
    <source>
        <dbReference type="HAMAP-Rule" id="MF_00169"/>
    </source>
</evidence>
<evidence type="ECO:0000256" key="5">
    <source>
        <dbReference type="ARBA" id="ARBA00012060"/>
    </source>
</evidence>
<gene>
    <name evidence="7 8" type="primary">aroQ</name>
    <name evidence="8" type="ORF">OG517_12885</name>
</gene>
<comment type="function">
    <text evidence="7">Catalyzes a trans-dehydration via an enolate intermediate.</text>
</comment>
<dbReference type="RefSeq" id="WP_328965845.1">
    <property type="nucleotide sequence ID" value="NZ_CP108090.1"/>
</dbReference>
<dbReference type="Gene3D" id="3.40.50.9100">
    <property type="entry name" value="Dehydroquinase, class II"/>
    <property type="match status" value="1"/>
</dbReference>
<accession>A0ABZ1TQV1</accession>